<feature type="compositionally biased region" description="Low complexity" evidence="1">
    <location>
        <begin position="23"/>
        <end position="32"/>
    </location>
</feature>
<sequence>MPRRRRRSRVSALEGGREEEAPPEAAVVPSAPLTSPQQTEAAAERILLRGIFEIRRGSCDVVLSERALRWRPILPERPAAGQVPESPSRRLQLPSRELTPLARPQNPQGSSCHRAFSRLRDLPRANVTLSFARRLGRKSGAPKGR</sequence>
<keyword evidence="3" id="KW-1185">Reference proteome</keyword>
<organism evidence="2 3">
    <name type="scientific">Saguinus oedipus</name>
    <name type="common">Cotton-top tamarin</name>
    <name type="synonym">Oedipomidas oedipus</name>
    <dbReference type="NCBI Taxonomy" id="9490"/>
    <lineage>
        <taxon>Eukaryota</taxon>
        <taxon>Metazoa</taxon>
        <taxon>Chordata</taxon>
        <taxon>Craniata</taxon>
        <taxon>Vertebrata</taxon>
        <taxon>Euteleostomi</taxon>
        <taxon>Mammalia</taxon>
        <taxon>Eutheria</taxon>
        <taxon>Euarchontoglires</taxon>
        <taxon>Primates</taxon>
        <taxon>Haplorrhini</taxon>
        <taxon>Platyrrhini</taxon>
        <taxon>Cebidae</taxon>
        <taxon>Callitrichinae</taxon>
        <taxon>Saguinus</taxon>
    </lineage>
</organism>
<evidence type="ECO:0000313" key="2">
    <source>
        <dbReference type="EMBL" id="KAK2108737.1"/>
    </source>
</evidence>
<reference evidence="2 3" key="1">
    <citation type="submission" date="2023-05" db="EMBL/GenBank/DDBJ databases">
        <title>B98-5 Cell Line De Novo Hybrid Assembly: An Optical Mapping Approach.</title>
        <authorList>
            <person name="Kananen K."/>
            <person name="Auerbach J.A."/>
            <person name="Kautto E."/>
            <person name="Blachly J.S."/>
        </authorList>
    </citation>
    <scope>NUCLEOTIDE SEQUENCE [LARGE SCALE GENOMIC DNA]</scope>
    <source>
        <strain evidence="2">B95-8</strain>
        <tissue evidence="2">Cell line</tissue>
    </source>
</reference>
<dbReference type="EMBL" id="JASSZA010000006">
    <property type="protein sequence ID" value="KAK2108737.1"/>
    <property type="molecule type" value="Genomic_DNA"/>
</dbReference>
<gene>
    <name evidence="2" type="ORF">P7K49_013902</name>
</gene>
<accession>A0ABQ9VH85</accession>
<name>A0ABQ9VH85_SAGOE</name>
<evidence type="ECO:0000256" key="1">
    <source>
        <dbReference type="SAM" id="MobiDB-lite"/>
    </source>
</evidence>
<dbReference type="Proteomes" id="UP001266305">
    <property type="component" value="Unassembled WGS sequence"/>
</dbReference>
<proteinExistence type="predicted"/>
<protein>
    <submittedName>
        <fullName evidence="2">Uncharacterized protein</fullName>
    </submittedName>
</protein>
<evidence type="ECO:0000313" key="3">
    <source>
        <dbReference type="Proteomes" id="UP001266305"/>
    </source>
</evidence>
<feature type="region of interest" description="Disordered" evidence="1">
    <location>
        <begin position="1"/>
        <end position="39"/>
    </location>
</feature>
<comment type="caution">
    <text evidence="2">The sequence shown here is derived from an EMBL/GenBank/DDBJ whole genome shotgun (WGS) entry which is preliminary data.</text>
</comment>